<dbReference type="PANTHER" id="PTHR35546">
    <property type="entry name" value="F-BOX PROTEIN INTERACTION DOMAIN PROTEIN-RELATED"/>
    <property type="match status" value="1"/>
</dbReference>
<evidence type="ECO:0000259" key="1">
    <source>
        <dbReference type="Pfam" id="PF24750"/>
    </source>
</evidence>
<reference evidence="2" key="1">
    <citation type="journal article" date="2020" name="bioRxiv">
        <title>Hybrid origin of Populus tomentosa Carr. identified through genome sequencing and phylogenomic analysis.</title>
        <authorList>
            <person name="An X."/>
            <person name="Gao K."/>
            <person name="Chen Z."/>
            <person name="Li J."/>
            <person name="Yang X."/>
            <person name="Yang X."/>
            <person name="Zhou J."/>
            <person name="Guo T."/>
            <person name="Zhao T."/>
            <person name="Huang S."/>
            <person name="Miao D."/>
            <person name="Khan W.U."/>
            <person name="Rao P."/>
            <person name="Ye M."/>
            <person name="Lei B."/>
            <person name="Liao W."/>
            <person name="Wang J."/>
            <person name="Ji L."/>
            <person name="Li Y."/>
            <person name="Guo B."/>
            <person name="Mustafa N.S."/>
            <person name="Li S."/>
            <person name="Yun Q."/>
            <person name="Keller S.R."/>
            <person name="Mao J."/>
            <person name="Zhang R."/>
            <person name="Strauss S.H."/>
        </authorList>
    </citation>
    <scope>NUCLEOTIDE SEQUENCE</scope>
    <source>
        <strain evidence="2">GM15</strain>
        <tissue evidence="2">Leaf</tissue>
    </source>
</reference>
<sequence>MDRGKKSSKLLANKNSKNHMDLQDIIRESALPFLPAKSLHRCTGVCREWKLQISTPFFAHNQSYSFRDVSGFFCQSPSGTLSFVSLNRMAYGVPDPSLKFLPEPVDIRCSSNGLLCCQGRTGYQAYYICNPVTQKWKKLPEPTANHGTDPAVVLVFEPSLLNFVAEYKLVVAFASDLDGFEFEIYSSTDGFWRISAEISFGKMKLLPRTGVHVNGVVYWSSSMGRIFSFDLSCERSTFIYNNGCSSLGAVNGKLHTACVQGSKLSVNELSNAYTNTMQMNSSTKTWQAKHAVTLNFPVPDLYPRSYDKETVLFLGGDMVVMRFEKKLISYNMKTKEFTEVFTEEDTYSRMVPYVNSLEETKLHHEILKFFVLPGTCIWILRLGARRERLRWLLAKRSRLLPPKNPRGEALQSCELVVEDLASVMARRPLIKAGEEDLLMFAVRGSALLLFQAHRLPPDFFHLGHGSSVRWVRGHVITVHNSLDMSFLFSLAFWRLGVSVMGSIGRVADLWRETFGW</sequence>
<comment type="caution">
    <text evidence="2">The sequence shown here is derived from an EMBL/GenBank/DDBJ whole genome shotgun (WGS) entry which is preliminary data.</text>
</comment>
<dbReference type="EMBL" id="JAAWWB010000014">
    <property type="protein sequence ID" value="KAG6766828.1"/>
    <property type="molecule type" value="Genomic_DNA"/>
</dbReference>
<dbReference type="NCBIfam" id="TIGR01640">
    <property type="entry name" value="F_box_assoc_1"/>
    <property type="match status" value="1"/>
</dbReference>
<keyword evidence="3" id="KW-1185">Reference proteome</keyword>
<organism evidence="2 3">
    <name type="scientific">Populus tomentosa</name>
    <name type="common">Chinese white poplar</name>
    <dbReference type="NCBI Taxonomy" id="118781"/>
    <lineage>
        <taxon>Eukaryota</taxon>
        <taxon>Viridiplantae</taxon>
        <taxon>Streptophyta</taxon>
        <taxon>Embryophyta</taxon>
        <taxon>Tracheophyta</taxon>
        <taxon>Spermatophyta</taxon>
        <taxon>Magnoliopsida</taxon>
        <taxon>eudicotyledons</taxon>
        <taxon>Gunneridae</taxon>
        <taxon>Pentapetalae</taxon>
        <taxon>rosids</taxon>
        <taxon>fabids</taxon>
        <taxon>Malpighiales</taxon>
        <taxon>Salicaceae</taxon>
        <taxon>Saliceae</taxon>
        <taxon>Populus</taxon>
    </lineage>
</organism>
<dbReference type="InterPro" id="IPR056592">
    <property type="entry name" value="Beta-prop_At3g26010-like"/>
</dbReference>
<protein>
    <recommendedName>
        <fullName evidence="1">F-box protein At3g26010-like beta-propeller domain-containing protein</fullName>
    </recommendedName>
</protein>
<dbReference type="AlphaFoldDB" id="A0A8X7Z9M6"/>
<accession>A0A8X7Z9M6</accession>
<dbReference type="Pfam" id="PF24750">
    <property type="entry name" value="b-prop_At3g26010-like"/>
    <property type="match status" value="1"/>
</dbReference>
<dbReference type="InterPro" id="IPR017451">
    <property type="entry name" value="F-box-assoc_interact_dom"/>
</dbReference>
<dbReference type="Proteomes" id="UP000886885">
    <property type="component" value="Chromosome 7D"/>
</dbReference>
<dbReference type="PANTHER" id="PTHR35546:SF100">
    <property type="entry name" value="F-BOX DOMAIN-CONTAINING PROTEIN"/>
    <property type="match status" value="1"/>
</dbReference>
<name>A0A8X7Z9M6_POPTO</name>
<evidence type="ECO:0000313" key="2">
    <source>
        <dbReference type="EMBL" id="KAG6766828.1"/>
    </source>
</evidence>
<dbReference type="OrthoDB" id="1916346at2759"/>
<evidence type="ECO:0000313" key="3">
    <source>
        <dbReference type="Proteomes" id="UP000886885"/>
    </source>
</evidence>
<feature type="domain" description="F-box protein At3g26010-like beta-propeller" evidence="1">
    <location>
        <begin position="108"/>
        <end position="366"/>
    </location>
</feature>
<proteinExistence type="predicted"/>
<dbReference type="InterPro" id="IPR055290">
    <property type="entry name" value="At3g26010-like"/>
</dbReference>
<gene>
    <name evidence="2" type="ORF">POTOM_028003</name>
</gene>